<evidence type="ECO:0000313" key="4">
    <source>
        <dbReference type="Proteomes" id="UP000245708"/>
    </source>
</evidence>
<comment type="caution">
    <text evidence="3">The sequence shown here is derived from an EMBL/GenBank/DDBJ whole genome shotgun (WGS) entry which is preliminary data.</text>
</comment>
<dbReference type="InterPro" id="IPR000868">
    <property type="entry name" value="Isochorismatase-like_dom"/>
</dbReference>
<evidence type="ECO:0000259" key="2">
    <source>
        <dbReference type="Pfam" id="PF00857"/>
    </source>
</evidence>
<accession>A0A316GHF7</accession>
<dbReference type="EMBL" id="QGGW01000005">
    <property type="protein sequence ID" value="PWK60286.1"/>
    <property type="molecule type" value="Genomic_DNA"/>
</dbReference>
<gene>
    <name evidence="3" type="ORF">C7455_105271</name>
</gene>
<dbReference type="RefSeq" id="WP_109668639.1">
    <property type="nucleotide sequence ID" value="NZ_QGGW01000005.1"/>
</dbReference>
<organism evidence="3 4">
    <name type="scientific">Roseicyclus mahoneyensis</name>
    <dbReference type="NCBI Taxonomy" id="164332"/>
    <lineage>
        <taxon>Bacteria</taxon>
        <taxon>Pseudomonadati</taxon>
        <taxon>Pseudomonadota</taxon>
        <taxon>Alphaproteobacteria</taxon>
        <taxon>Rhodobacterales</taxon>
        <taxon>Roseobacteraceae</taxon>
        <taxon>Roseicyclus</taxon>
    </lineage>
</organism>
<dbReference type="AlphaFoldDB" id="A0A316GHF7"/>
<feature type="domain" description="Isochorismatase-like" evidence="2">
    <location>
        <begin position="70"/>
        <end position="220"/>
    </location>
</feature>
<keyword evidence="4" id="KW-1185">Reference proteome</keyword>
<dbReference type="Gene3D" id="3.40.50.850">
    <property type="entry name" value="Isochorismatase-like"/>
    <property type="match status" value="1"/>
</dbReference>
<dbReference type="GO" id="GO:0016787">
    <property type="term" value="F:hydrolase activity"/>
    <property type="evidence" value="ECO:0007669"/>
    <property type="project" value="UniProtKB-KW"/>
</dbReference>
<dbReference type="Pfam" id="PF00857">
    <property type="entry name" value="Isochorismatase"/>
    <property type="match status" value="1"/>
</dbReference>
<dbReference type="OrthoDB" id="9794942at2"/>
<dbReference type="PANTHER" id="PTHR43540">
    <property type="entry name" value="PEROXYUREIDOACRYLATE/UREIDOACRYLATE AMIDOHYDROLASE-RELATED"/>
    <property type="match status" value="1"/>
</dbReference>
<sequence>MTPDRFEDHAWKDIVPEDLLKIYEPYKRETTVGPNPALLLIDLYNLAYQGGAKPPLELQDSYPSSCGIYAHNAIAPTKRLIAAARAAGIPIFYCFGDTAPQSAPRRVGATHRKGVKRDPSDFEIYHEFAPKPGDILIPKQRASIFAGTPLVSHLNILGVNSVIVCGESTSGCVRASCVDAYSTGLHVSLVEECCFDRHEMIHKMNLFDLHHKYADVMAVDEVVGHLTSMAGARNAAE</sequence>
<evidence type="ECO:0000256" key="1">
    <source>
        <dbReference type="ARBA" id="ARBA00022801"/>
    </source>
</evidence>
<evidence type="ECO:0000313" key="3">
    <source>
        <dbReference type="EMBL" id="PWK60286.1"/>
    </source>
</evidence>
<dbReference type="InterPro" id="IPR050272">
    <property type="entry name" value="Isochorismatase-like_hydrls"/>
</dbReference>
<dbReference type="SUPFAM" id="SSF52499">
    <property type="entry name" value="Isochorismatase-like hydrolases"/>
    <property type="match status" value="1"/>
</dbReference>
<protein>
    <submittedName>
        <fullName evidence="3">Nicotinamidase-related amidase</fullName>
    </submittedName>
</protein>
<dbReference type="Proteomes" id="UP000245708">
    <property type="component" value="Unassembled WGS sequence"/>
</dbReference>
<name>A0A316GHF7_9RHOB</name>
<reference evidence="3 4" key="1">
    <citation type="submission" date="2018-05" db="EMBL/GenBank/DDBJ databases">
        <title>Genomic Encyclopedia of Type Strains, Phase IV (KMG-IV): sequencing the most valuable type-strain genomes for metagenomic binning, comparative biology and taxonomic classification.</title>
        <authorList>
            <person name="Goeker M."/>
        </authorList>
    </citation>
    <scope>NUCLEOTIDE SEQUENCE [LARGE SCALE GENOMIC DNA]</scope>
    <source>
        <strain evidence="3 4">DSM 16097</strain>
    </source>
</reference>
<proteinExistence type="predicted"/>
<dbReference type="InterPro" id="IPR036380">
    <property type="entry name" value="Isochorismatase-like_sf"/>
</dbReference>
<keyword evidence="1" id="KW-0378">Hydrolase</keyword>
<dbReference type="PANTHER" id="PTHR43540:SF1">
    <property type="entry name" value="ISOCHORISMATASE HYDROLASE"/>
    <property type="match status" value="1"/>
</dbReference>